<feature type="region of interest" description="Disordered" evidence="1">
    <location>
        <begin position="20"/>
        <end position="43"/>
    </location>
</feature>
<evidence type="ECO:0000256" key="2">
    <source>
        <dbReference type="SAM" id="Phobius"/>
    </source>
</evidence>
<keyword evidence="2" id="KW-0812">Transmembrane</keyword>
<dbReference type="EMBL" id="MTKT01005400">
    <property type="protein sequence ID" value="OWM67369.1"/>
    <property type="molecule type" value="Genomic_DNA"/>
</dbReference>
<gene>
    <name evidence="3" type="ORF">CDL15_Pgr000821</name>
</gene>
<feature type="transmembrane region" description="Helical" evidence="2">
    <location>
        <begin position="90"/>
        <end position="112"/>
    </location>
</feature>
<keyword evidence="2" id="KW-0472">Membrane</keyword>
<sequence>MRNFTYAFLASPFPLRPARPRPPSASTVPLRAAPSASSISEGGTSAPPVYFAKKIPKPEAVSSTYTCLVSSAPPRMDGVKARTFRPSPELGLLSLLFVLSMAIGSIFCMAIVSIPTMTAFRRLAASMEDLSKVASEELPGTLSSLRLSMLEVNELTRQLSNLRYDVSQLRKSQVLIATSYGDNSGVWPFEGKRFRGVAGRKEGSRRMNALPTNS</sequence>
<evidence type="ECO:0000313" key="4">
    <source>
        <dbReference type="Proteomes" id="UP000197138"/>
    </source>
</evidence>
<organism evidence="3 4">
    <name type="scientific">Punica granatum</name>
    <name type="common">Pomegranate</name>
    <dbReference type="NCBI Taxonomy" id="22663"/>
    <lineage>
        <taxon>Eukaryota</taxon>
        <taxon>Viridiplantae</taxon>
        <taxon>Streptophyta</taxon>
        <taxon>Embryophyta</taxon>
        <taxon>Tracheophyta</taxon>
        <taxon>Spermatophyta</taxon>
        <taxon>Magnoliopsida</taxon>
        <taxon>eudicotyledons</taxon>
        <taxon>Gunneridae</taxon>
        <taxon>Pentapetalae</taxon>
        <taxon>rosids</taxon>
        <taxon>malvids</taxon>
        <taxon>Myrtales</taxon>
        <taxon>Lythraceae</taxon>
        <taxon>Punica</taxon>
    </lineage>
</organism>
<name>A0A218W4A9_PUNGR</name>
<accession>A0A218W4A9</accession>
<comment type="caution">
    <text evidence="3">The sequence shown here is derived from an EMBL/GenBank/DDBJ whole genome shotgun (WGS) entry which is preliminary data.</text>
</comment>
<evidence type="ECO:0000256" key="1">
    <source>
        <dbReference type="SAM" id="MobiDB-lite"/>
    </source>
</evidence>
<dbReference type="AlphaFoldDB" id="A0A218W4A9"/>
<dbReference type="Proteomes" id="UP000197138">
    <property type="component" value="Unassembled WGS sequence"/>
</dbReference>
<protein>
    <submittedName>
        <fullName evidence="3">Uncharacterized protein</fullName>
    </submittedName>
</protein>
<reference evidence="4" key="1">
    <citation type="journal article" date="2017" name="Plant J.">
        <title>The pomegranate (Punica granatum L.) genome and the genomics of punicalagin biosynthesis.</title>
        <authorList>
            <person name="Qin G."/>
            <person name="Xu C."/>
            <person name="Ming R."/>
            <person name="Tang H."/>
            <person name="Guyot R."/>
            <person name="Kramer E.M."/>
            <person name="Hu Y."/>
            <person name="Yi X."/>
            <person name="Qi Y."/>
            <person name="Xu X."/>
            <person name="Gao Z."/>
            <person name="Pan H."/>
            <person name="Jian J."/>
            <person name="Tian Y."/>
            <person name="Yue Z."/>
            <person name="Xu Y."/>
        </authorList>
    </citation>
    <scope>NUCLEOTIDE SEQUENCE [LARGE SCALE GENOMIC DNA]</scope>
    <source>
        <strain evidence="4">cv. Dabenzi</strain>
    </source>
</reference>
<dbReference type="PANTHER" id="PTHR33825:SF4">
    <property type="entry name" value="OS05G0137600 PROTEIN"/>
    <property type="match status" value="1"/>
</dbReference>
<keyword evidence="2" id="KW-1133">Transmembrane helix</keyword>
<proteinExistence type="predicted"/>
<dbReference type="PANTHER" id="PTHR33825">
    <property type="entry name" value="CHITINASE-LIKE PROTEIN"/>
    <property type="match status" value="1"/>
</dbReference>
<evidence type="ECO:0000313" key="3">
    <source>
        <dbReference type="EMBL" id="OWM67369.1"/>
    </source>
</evidence>